<evidence type="ECO:0000256" key="1">
    <source>
        <dbReference type="ARBA" id="ARBA00006226"/>
    </source>
</evidence>
<dbReference type="EMBL" id="JADKFW010000005">
    <property type="protein sequence ID" value="MBK9717878.1"/>
    <property type="molecule type" value="Genomic_DNA"/>
</dbReference>
<comment type="caution">
    <text evidence="3">The sequence shown here is derived from an EMBL/GenBank/DDBJ whole genome shotgun (WGS) entry which is preliminary data.</text>
</comment>
<evidence type="ECO:0000313" key="4">
    <source>
        <dbReference type="Proteomes" id="UP000808349"/>
    </source>
</evidence>
<comment type="similarity">
    <text evidence="1">Belongs to the RelE toxin family.</text>
</comment>
<sequence length="98" mass="11966">MVRIKWLRLAKDDLKDIYNYIKIDSKRYANLQIERIQRRTQVLKKQLLLGKIVEELGNPRIRELQEGNYRILNRIVSEKEIHILMIHHSARDLRRHLK</sequence>
<dbReference type="PANTHER" id="PTHR33755">
    <property type="entry name" value="TOXIN PARE1-RELATED"/>
    <property type="match status" value="1"/>
</dbReference>
<dbReference type="Proteomes" id="UP000808349">
    <property type="component" value="Unassembled WGS sequence"/>
</dbReference>
<proteinExistence type="inferred from homology"/>
<dbReference type="Pfam" id="PF05016">
    <property type="entry name" value="ParE_toxin"/>
    <property type="match status" value="1"/>
</dbReference>
<protein>
    <submittedName>
        <fullName evidence="3">Type II toxin-antitoxin system RelE/ParE family toxin</fullName>
    </submittedName>
</protein>
<gene>
    <name evidence="3" type="ORF">IPO85_10250</name>
</gene>
<dbReference type="InterPro" id="IPR051803">
    <property type="entry name" value="TA_system_RelE-like_toxin"/>
</dbReference>
<dbReference type="InterPro" id="IPR007712">
    <property type="entry name" value="RelE/ParE_toxin"/>
</dbReference>
<keyword evidence="2" id="KW-1277">Toxin-antitoxin system</keyword>
<accession>A0A9D7S9T8</accession>
<dbReference type="InterPro" id="IPR035093">
    <property type="entry name" value="RelE/ParE_toxin_dom_sf"/>
</dbReference>
<dbReference type="AlphaFoldDB" id="A0A9D7S9T8"/>
<evidence type="ECO:0000313" key="3">
    <source>
        <dbReference type="EMBL" id="MBK9717878.1"/>
    </source>
</evidence>
<dbReference type="Gene3D" id="3.30.2310.20">
    <property type="entry name" value="RelE-like"/>
    <property type="match status" value="1"/>
</dbReference>
<organism evidence="3 4">
    <name type="scientific">Candidatus Defluviibacterium haderslevense</name>
    <dbReference type="NCBI Taxonomy" id="2981993"/>
    <lineage>
        <taxon>Bacteria</taxon>
        <taxon>Pseudomonadati</taxon>
        <taxon>Bacteroidota</taxon>
        <taxon>Saprospiria</taxon>
        <taxon>Saprospirales</taxon>
        <taxon>Saprospiraceae</taxon>
        <taxon>Candidatus Defluviibacterium</taxon>
    </lineage>
</organism>
<reference evidence="3 4" key="1">
    <citation type="submission" date="2020-10" db="EMBL/GenBank/DDBJ databases">
        <title>Connecting structure to function with the recovery of over 1000 high-quality activated sludge metagenome-assembled genomes encoding full-length rRNA genes using long-read sequencing.</title>
        <authorList>
            <person name="Singleton C.M."/>
            <person name="Petriglieri F."/>
            <person name="Kristensen J.M."/>
            <person name="Kirkegaard R.H."/>
            <person name="Michaelsen T.Y."/>
            <person name="Andersen M.H."/>
            <person name="Karst S.M."/>
            <person name="Dueholm M.S."/>
            <person name="Nielsen P.H."/>
            <person name="Albertsen M."/>
        </authorList>
    </citation>
    <scope>NUCLEOTIDE SEQUENCE [LARGE SCALE GENOMIC DNA]</scope>
    <source>
        <strain evidence="3">Ribe_18-Q3-R11-54_BAT3C.373</strain>
    </source>
</reference>
<evidence type="ECO:0000256" key="2">
    <source>
        <dbReference type="ARBA" id="ARBA00022649"/>
    </source>
</evidence>
<name>A0A9D7S9T8_9BACT</name>